<dbReference type="InterPro" id="IPR051460">
    <property type="entry name" value="HdrC_iron-sulfur_subunit"/>
</dbReference>
<keyword evidence="4" id="KW-0408">Iron</keyword>
<dbReference type="InterPro" id="IPR017900">
    <property type="entry name" value="4Fe4S_Fe_S_CS"/>
</dbReference>
<evidence type="ECO:0000256" key="4">
    <source>
        <dbReference type="ARBA" id="ARBA00023004"/>
    </source>
</evidence>
<dbReference type="InterPro" id="IPR017896">
    <property type="entry name" value="4Fe4S_Fe-S-bd"/>
</dbReference>
<dbReference type="OrthoDB" id="9794954at2"/>
<accession>A0A135IAY5</accession>
<dbReference type="PROSITE" id="PS00198">
    <property type="entry name" value="4FE4S_FER_1"/>
    <property type="match status" value="2"/>
</dbReference>
<dbReference type="InterPro" id="IPR004017">
    <property type="entry name" value="Cys_rich_dom"/>
</dbReference>
<dbReference type="SUPFAM" id="SSF56300">
    <property type="entry name" value="Metallo-dependent phosphatases"/>
    <property type="match status" value="1"/>
</dbReference>
<feature type="transmembrane region" description="Helical" evidence="6">
    <location>
        <begin position="93"/>
        <end position="110"/>
    </location>
</feature>
<feature type="transmembrane region" description="Helical" evidence="6">
    <location>
        <begin position="68"/>
        <end position="87"/>
    </location>
</feature>
<dbReference type="PANTHER" id="PTHR43255:SF1">
    <property type="entry name" value="IRON-SULFUR-BINDING OXIDOREDUCTASE FADF-RELATED"/>
    <property type="match status" value="1"/>
</dbReference>
<dbReference type="Pfam" id="PF02754">
    <property type="entry name" value="CCG"/>
    <property type="match status" value="2"/>
</dbReference>
<evidence type="ECO:0000256" key="1">
    <source>
        <dbReference type="ARBA" id="ARBA00022485"/>
    </source>
</evidence>
<keyword evidence="1" id="KW-0004">4Fe-4S</keyword>
<dbReference type="InterPro" id="IPR009051">
    <property type="entry name" value="Helical_ferredxn"/>
</dbReference>
<sequence>MWSSIVGVVLVIAIVLFIVGALKRVRLWRRGKSNPVPFVAAISSIPRRYLVDLHDVVARDKTFANTHVATAGGLVASVILMLVVFVFGIGNLVTYSLMALTFAGMAYGAMKVKKRRDNPPSNLSKGNWQRLPFSLLAFASSGFILSVLLLFGAHSEPLVLVALCLAGVIFGLAELFFGVFSGGPMKHAFSGAMHLGFHRRQERFGGGRSTGLKPIDLNEQTLGVEKTKDFYWNQLLGFDACVQCGRCEKVCPAFAAGQPLNPKKLIQDLVVGMAGGTTEKYAGSPYPGKPDTPCQGAPDKPLFEGLLSADTVWSCTTCRACVEECPMMIEHVDAIVDMRRHLTLGKGQTAGKGVQALDNLITTDNPNGFSPTNRANWSVDLKVDQLKEVGKTDVLLWAGDGAFDLAYQRTLRAVVSLLRAANVDFAILGNEELDSGDLARRLGDEATFQRLAIANVKTLNKYQFSLIVTPDPHAFHVIKNEYPDFGGNYDVMHHTEYLAKLTEQGKLAFNEGKSQAATYHDPCYLGRYNGGYDAPRYLLNAMGIEVKEMERSGYRSRCCGGGGGAPVTDIPGENRIPDMRMQDVRDVNAELVAVACPQCAVMLEGVVMPRPEVKDIAVMLLESLAEDTQLEQKVG</sequence>
<comment type="caution">
    <text evidence="8">The sequence shown here is derived from an EMBL/GenBank/DDBJ whole genome shotgun (WGS) entry which is preliminary data.</text>
</comment>
<feature type="transmembrane region" description="Helical" evidence="6">
    <location>
        <begin position="131"/>
        <end position="152"/>
    </location>
</feature>
<dbReference type="FunFam" id="1.10.1060.10:FF:000014">
    <property type="entry name" value="DgcB, Dimethylglycine catabolism"/>
    <property type="match status" value="1"/>
</dbReference>
<dbReference type="GO" id="GO:0046872">
    <property type="term" value="F:metal ion binding"/>
    <property type="evidence" value="ECO:0007669"/>
    <property type="project" value="UniProtKB-KW"/>
</dbReference>
<feature type="transmembrane region" description="Helical" evidence="6">
    <location>
        <begin position="6"/>
        <end position="22"/>
    </location>
</feature>
<dbReference type="Proteomes" id="UP000070529">
    <property type="component" value="Unassembled WGS sequence"/>
</dbReference>
<keyword evidence="9" id="KW-1185">Reference proteome</keyword>
<dbReference type="SUPFAM" id="SSF46548">
    <property type="entry name" value="alpha-helical ferredoxin"/>
    <property type="match status" value="1"/>
</dbReference>
<evidence type="ECO:0000256" key="6">
    <source>
        <dbReference type="SAM" id="Phobius"/>
    </source>
</evidence>
<evidence type="ECO:0000256" key="5">
    <source>
        <dbReference type="ARBA" id="ARBA00023014"/>
    </source>
</evidence>
<dbReference type="Gene3D" id="1.10.1060.10">
    <property type="entry name" value="Alpha-helical ferredoxin"/>
    <property type="match status" value="1"/>
</dbReference>
<keyword evidence="2" id="KW-0479">Metal-binding</keyword>
<dbReference type="GO" id="GO:0051539">
    <property type="term" value="F:4 iron, 4 sulfur cluster binding"/>
    <property type="evidence" value="ECO:0007669"/>
    <property type="project" value="UniProtKB-KW"/>
</dbReference>
<dbReference type="PANTHER" id="PTHR43255">
    <property type="entry name" value="IRON-SULFUR-BINDING OXIDOREDUCTASE FADF-RELATED-RELATED"/>
    <property type="match status" value="1"/>
</dbReference>
<dbReference type="GO" id="GO:0005886">
    <property type="term" value="C:plasma membrane"/>
    <property type="evidence" value="ECO:0007669"/>
    <property type="project" value="TreeGrafter"/>
</dbReference>
<keyword evidence="6" id="KW-0812">Transmembrane</keyword>
<evidence type="ECO:0000256" key="2">
    <source>
        <dbReference type="ARBA" id="ARBA00022723"/>
    </source>
</evidence>
<evidence type="ECO:0000313" key="8">
    <source>
        <dbReference type="EMBL" id="KXF82602.1"/>
    </source>
</evidence>
<feature type="domain" description="4Fe-4S ferredoxin-type" evidence="7">
    <location>
        <begin position="232"/>
        <end position="262"/>
    </location>
</feature>
<proteinExistence type="predicted"/>
<protein>
    <submittedName>
        <fullName evidence="8">(Fe-S)-binding protein</fullName>
    </submittedName>
</protein>
<dbReference type="RefSeq" id="WP_067412907.1">
    <property type="nucleotide sequence ID" value="NZ_LNTY01000018.1"/>
</dbReference>
<name>A0A135IAY5_9GAMM</name>
<reference evidence="8 9" key="1">
    <citation type="submission" date="2015-11" db="EMBL/GenBank/DDBJ databases">
        <title>Genomic Taxonomy of the Vibrionaceae.</title>
        <authorList>
            <person name="Gomez-Gil B."/>
            <person name="Enciso-Ibarra J."/>
        </authorList>
    </citation>
    <scope>NUCLEOTIDE SEQUENCE [LARGE SCALE GENOMIC DNA]</scope>
    <source>
        <strain evidence="8 9">CAIM 912</strain>
    </source>
</reference>
<gene>
    <name evidence="8" type="ORF">ATN88_21280</name>
</gene>
<dbReference type="InterPro" id="IPR021872">
    <property type="entry name" value="Csal_0991-like_N"/>
</dbReference>
<feature type="transmembrane region" description="Helical" evidence="6">
    <location>
        <begin position="158"/>
        <end position="180"/>
    </location>
</feature>
<dbReference type="AlphaFoldDB" id="A0A135IAY5"/>
<evidence type="ECO:0000313" key="9">
    <source>
        <dbReference type="Proteomes" id="UP000070529"/>
    </source>
</evidence>
<evidence type="ECO:0000256" key="3">
    <source>
        <dbReference type="ARBA" id="ARBA00023002"/>
    </source>
</evidence>
<dbReference type="EMBL" id="LNTY01000018">
    <property type="protein sequence ID" value="KXF82602.1"/>
    <property type="molecule type" value="Genomic_DNA"/>
</dbReference>
<dbReference type="STRING" id="294935.ATN88_21280"/>
<dbReference type="GO" id="GO:0016491">
    <property type="term" value="F:oxidoreductase activity"/>
    <property type="evidence" value="ECO:0007669"/>
    <property type="project" value="UniProtKB-KW"/>
</dbReference>
<evidence type="ECO:0000259" key="7">
    <source>
        <dbReference type="PROSITE" id="PS51379"/>
    </source>
</evidence>
<keyword evidence="6" id="KW-1133">Transmembrane helix</keyword>
<organism evidence="8 9">
    <name type="scientific">Enterovibrio coralii</name>
    <dbReference type="NCBI Taxonomy" id="294935"/>
    <lineage>
        <taxon>Bacteria</taxon>
        <taxon>Pseudomonadati</taxon>
        <taxon>Pseudomonadota</taxon>
        <taxon>Gammaproteobacteria</taxon>
        <taxon>Vibrionales</taxon>
        <taxon>Vibrionaceae</taxon>
        <taxon>Enterovibrio</taxon>
    </lineage>
</organism>
<keyword evidence="5" id="KW-0411">Iron-sulfur</keyword>
<keyword evidence="3" id="KW-0560">Oxidoreductase</keyword>
<dbReference type="InterPro" id="IPR029052">
    <property type="entry name" value="Metallo-depent_PP-like"/>
</dbReference>
<dbReference type="PROSITE" id="PS51379">
    <property type="entry name" value="4FE4S_FER_2"/>
    <property type="match status" value="2"/>
</dbReference>
<keyword evidence="6" id="KW-0472">Membrane</keyword>
<dbReference type="Pfam" id="PF13187">
    <property type="entry name" value="Fer4_9"/>
    <property type="match status" value="1"/>
</dbReference>
<dbReference type="Pfam" id="PF11982">
    <property type="entry name" value="DUF3483"/>
    <property type="match status" value="1"/>
</dbReference>
<feature type="domain" description="4Fe-4S ferredoxin-type" evidence="7">
    <location>
        <begin position="305"/>
        <end position="334"/>
    </location>
</feature>